<gene>
    <name evidence="2" type="ORF">HCN08_22345</name>
</gene>
<comment type="caution">
    <text evidence="2">The sequence shown here is derived from an EMBL/GenBank/DDBJ whole genome shotgun (WGS) entry which is preliminary data.</text>
</comment>
<reference evidence="2 3" key="1">
    <citation type="submission" date="2020-03" db="EMBL/GenBank/DDBJ databases">
        <title>WGS of actinomycetes isolated from Thailand.</title>
        <authorList>
            <person name="Thawai C."/>
        </authorList>
    </citation>
    <scope>NUCLEOTIDE SEQUENCE [LARGE SCALE GENOMIC DNA]</scope>
    <source>
        <strain evidence="2 3">PRB2-1</strain>
    </source>
</reference>
<accession>A0ABX0ZT09</accession>
<evidence type="ECO:0000313" key="3">
    <source>
        <dbReference type="Proteomes" id="UP000734511"/>
    </source>
</evidence>
<dbReference type="Proteomes" id="UP000734511">
    <property type="component" value="Unassembled WGS sequence"/>
</dbReference>
<feature type="compositionally biased region" description="Low complexity" evidence="1">
    <location>
        <begin position="30"/>
        <end position="51"/>
    </location>
</feature>
<proteinExistence type="predicted"/>
<protein>
    <submittedName>
        <fullName evidence="2">Uncharacterized protein</fullName>
    </submittedName>
</protein>
<dbReference type="EMBL" id="JAATEJ010000019">
    <property type="protein sequence ID" value="NJP46125.1"/>
    <property type="molecule type" value="Genomic_DNA"/>
</dbReference>
<keyword evidence="3" id="KW-1185">Reference proteome</keyword>
<evidence type="ECO:0000256" key="1">
    <source>
        <dbReference type="SAM" id="MobiDB-lite"/>
    </source>
</evidence>
<feature type="region of interest" description="Disordered" evidence="1">
    <location>
        <begin position="30"/>
        <end position="57"/>
    </location>
</feature>
<dbReference type="RefSeq" id="WP_167984977.1">
    <property type="nucleotide sequence ID" value="NZ_JAATEJ010000019.1"/>
</dbReference>
<evidence type="ECO:0000313" key="2">
    <source>
        <dbReference type="EMBL" id="NJP46125.1"/>
    </source>
</evidence>
<sequence length="228" mass="23310">MAGAVAAVVGGVSFGASAFAEGGTAAHNAPAQKAKPAAAKPAVKPGAEPGAQSAKDTAPKVVRQLIAKGTVDGQKWSVTQEFYATFPAGYEVPAPPPGLPGGASDATSLLCQRMVVNGVRIDHQGGPWSDCQPVNGAHDPGASGEEGLWGLHDKGTTGARLFVANPAGDVAYGVVTLSDGTRLTARRVSVPTTDYGTWAVAIPDGRTIATVDAYDAHHHRVSHETDWR</sequence>
<organism evidence="2 3">
    <name type="scientific">Actinacidiphila epipremni</name>
    <dbReference type="NCBI Taxonomy" id="2053013"/>
    <lineage>
        <taxon>Bacteria</taxon>
        <taxon>Bacillati</taxon>
        <taxon>Actinomycetota</taxon>
        <taxon>Actinomycetes</taxon>
        <taxon>Kitasatosporales</taxon>
        <taxon>Streptomycetaceae</taxon>
        <taxon>Actinacidiphila</taxon>
    </lineage>
</organism>
<name>A0ABX0ZT09_9ACTN</name>